<keyword evidence="5" id="KW-0812">Transmembrane</keyword>
<feature type="region of interest" description="Disordered" evidence="4">
    <location>
        <begin position="1458"/>
        <end position="1505"/>
    </location>
</feature>
<dbReference type="PANTHER" id="PTHR33722:SF4">
    <property type="entry name" value="CATION CHANNEL SPERM-ASSOCIATED PROTEIN SUBUNIT EPSILON-LIKE"/>
    <property type="match status" value="1"/>
</dbReference>
<evidence type="ECO:0000256" key="4">
    <source>
        <dbReference type="SAM" id="MobiDB-lite"/>
    </source>
</evidence>
<evidence type="ECO:0000313" key="8">
    <source>
        <dbReference type="Proteomes" id="UP001642540"/>
    </source>
</evidence>
<keyword evidence="5" id="KW-0472">Membrane</keyword>
<feature type="signal peptide" evidence="6">
    <location>
        <begin position="1"/>
        <end position="30"/>
    </location>
</feature>
<keyword evidence="2 6" id="KW-0732">Signal</keyword>
<proteinExistence type="inferred from homology"/>
<keyword evidence="3" id="KW-0325">Glycoprotein</keyword>
<evidence type="ECO:0000313" key="7">
    <source>
        <dbReference type="EMBL" id="CAL8118370.1"/>
    </source>
</evidence>
<evidence type="ECO:0000256" key="2">
    <source>
        <dbReference type="ARBA" id="ARBA00022729"/>
    </source>
</evidence>
<dbReference type="Proteomes" id="UP001642540">
    <property type="component" value="Unassembled WGS sequence"/>
</dbReference>
<accession>A0ABP1R2S3</accession>
<gene>
    <name evidence="7" type="ORF">ODALV1_LOCUS18105</name>
</gene>
<protein>
    <submittedName>
        <fullName evidence="7">Uncharacterized protein</fullName>
    </submittedName>
</protein>
<dbReference type="PANTHER" id="PTHR33722">
    <property type="entry name" value="CATION CHANNEL SPERM-ASSOCIATED PROTEIN SUBUNIT DELTA-RELATED"/>
    <property type="match status" value="1"/>
</dbReference>
<keyword evidence="8" id="KW-1185">Reference proteome</keyword>
<dbReference type="EMBL" id="CAXLJM020000057">
    <property type="protein sequence ID" value="CAL8118370.1"/>
    <property type="molecule type" value="Genomic_DNA"/>
</dbReference>
<name>A0ABP1R2S3_9HEXA</name>
<feature type="chain" id="PRO_5047082740" evidence="6">
    <location>
        <begin position="31"/>
        <end position="1505"/>
    </location>
</feature>
<comment type="caution">
    <text evidence="7">The sequence shown here is derived from an EMBL/GenBank/DDBJ whole genome shotgun (WGS) entry which is preliminary data.</text>
</comment>
<keyword evidence="5" id="KW-1133">Transmembrane helix</keyword>
<sequence>MFKCRGEAGSVLITSFVLLTLIVFSREAFGVGNEPCEYSESFPNAVCRPCQKEQWLELVLPPPSGTSEQITDPKKECFNSDPVTRSEYYVDYTVGRKVELVSKGPYIRNPSLHYHGFTIRKSSFLRYAYSRPPGPPIPYYDLDKVKKYYTRSGGNGPPQDADFQLLEWPGKGAADLKQSIEKDKNDKRPDSCLTDPKMRDTEQCKPYKYWMLEFDRENGKLLPYPCNQQEGTEIMAAAYHLGVTDTDREKINPFLESEQKIWLASGTHSMYRSYIEPLYVPERYLLKMGHTETSTKNKKYVCGLDQPDCLGSPSNSEVCIQRCRIFMEKGYHFSRSKGQSLQDADCYFRAPSNTSNITNVRREKPGTGVLGDSTFGDLRTVLDFTFSKNRLILAMRCGILIVDKILTDQLEFRVSVLKSEEGDMQKYPYLSNPVTRISSSTCCSKKCSKGSDLVAAYASHPYQWTDDHKFMYISFNRGDTFEKRIISSPYSPVNLIKGLYTLYTQWVDYYEILDTPSSDDLEEDDDFMRNLRKKDEWRYYSIDEKEELFEKGSSEPNLTKYTKIKEILEKRVPIRHARLNHDGERNIDKTPAWANSLINKRRKEAGWQDNWSDDNCSTIPECTEKFEMDKSIEWLFNGSIQVWTPKRDINEPYCGEITSIVTIPEGKRVMALCEVLYGNRDPPASPPPGSKPAYLRTHGHFAIYSFPIKQNIPLIYGVRVSKRIFKCNFIHNKIAQPEQIIPPVLVRILQTATFMVLNCKEVGFISNDFGKTIFNIAYYYERDVIENYCQQSPDYKPSPPIAEGCVNSLVDVPPGADLKQYVRSYRLCALDTPLFVQSDSHGIRFLITFGRFYLRGRIGYNSEARLFVGQTFNSDSTTGLLPEFVWENRFRNLVFPSNDIDGELILTVALVNTYSIAENGYFRQLYTDKKRHSLRLLPIPLQPYISNRHFYDDNVSVCKAAKLKGYAFEICQTNAFSAQPTYLSLDIGERGIIEVEVKDTNPFLPLFMFSSNEKSLDVSTTYGGQTQNLNLHTWTVHLQAVANEKDKENKEKYIDAFYGSDYNTLNEYSAELTLANTPRARCHTQPSAAIDVNIGCKGKRLIAHEDAYRPQCKEFQKNFKYRLPKDSFDPDLAKFLAYTESGDKNPFIKFIKGDLEITYDYTSWGCPIEPVATDLFIPDLRIVDETNYNDSAKAERFTGNFVLIELFGATGFNYELKVNGDICTKKPKRLKDYIQEWKERQRIFSLATNRLKFPIDVPDGLWTAEDVSGNPIFFNKAVLQYLNILNQGNYQSCNDSNILEPLSEKDKEEEYELMRTRPRKHIEGLAQEEGQDIGSLFEDDEDEIKENKLNKIRWAKDHQRVYLFLAISVDDETSVCNFYTIFGVSLDIISEMDDLESFLFFFFFVLIWILLVVGGYHIRKSYVRIAYIKKARTKKLEEAAWKVVYQYEKLLYENDMSLQNEDPPDTETGAGAAPAAAPVSSENQQRGKAPEKVRRERIQKLTAKK</sequence>
<feature type="compositionally biased region" description="Basic and acidic residues" evidence="4">
    <location>
        <begin position="1488"/>
        <end position="1499"/>
    </location>
</feature>
<reference evidence="7 8" key="1">
    <citation type="submission" date="2024-08" db="EMBL/GenBank/DDBJ databases">
        <authorList>
            <person name="Cucini C."/>
            <person name="Frati F."/>
        </authorList>
    </citation>
    <scope>NUCLEOTIDE SEQUENCE [LARGE SCALE GENOMIC DNA]</scope>
</reference>
<evidence type="ECO:0000256" key="5">
    <source>
        <dbReference type="SAM" id="Phobius"/>
    </source>
</evidence>
<evidence type="ECO:0000256" key="1">
    <source>
        <dbReference type="ARBA" id="ARBA00010246"/>
    </source>
</evidence>
<evidence type="ECO:0000256" key="6">
    <source>
        <dbReference type="SAM" id="SignalP"/>
    </source>
</evidence>
<comment type="similarity">
    <text evidence="1">Belongs to the CATSPERD family.</text>
</comment>
<dbReference type="InterPro" id="IPR028751">
    <property type="entry name" value="CATSPERD/E"/>
</dbReference>
<evidence type="ECO:0000256" key="3">
    <source>
        <dbReference type="ARBA" id="ARBA00023180"/>
    </source>
</evidence>
<organism evidence="7 8">
    <name type="scientific">Orchesella dallaii</name>
    <dbReference type="NCBI Taxonomy" id="48710"/>
    <lineage>
        <taxon>Eukaryota</taxon>
        <taxon>Metazoa</taxon>
        <taxon>Ecdysozoa</taxon>
        <taxon>Arthropoda</taxon>
        <taxon>Hexapoda</taxon>
        <taxon>Collembola</taxon>
        <taxon>Entomobryomorpha</taxon>
        <taxon>Entomobryoidea</taxon>
        <taxon>Orchesellidae</taxon>
        <taxon>Orchesellinae</taxon>
        <taxon>Orchesella</taxon>
    </lineage>
</organism>
<feature type="transmembrane region" description="Helical" evidence="5">
    <location>
        <begin position="1398"/>
        <end position="1418"/>
    </location>
</feature>
<feature type="compositionally biased region" description="Low complexity" evidence="4">
    <location>
        <begin position="1469"/>
        <end position="1478"/>
    </location>
</feature>